<organism evidence="1 2">
    <name type="scientific">Pilimelia columellifera subsp. columellifera</name>
    <dbReference type="NCBI Taxonomy" id="706583"/>
    <lineage>
        <taxon>Bacteria</taxon>
        <taxon>Bacillati</taxon>
        <taxon>Actinomycetota</taxon>
        <taxon>Actinomycetes</taxon>
        <taxon>Micromonosporales</taxon>
        <taxon>Micromonosporaceae</taxon>
        <taxon>Pilimelia</taxon>
    </lineage>
</organism>
<name>A0ABP6AID1_9ACTN</name>
<evidence type="ECO:0000313" key="1">
    <source>
        <dbReference type="EMBL" id="GAA2516802.1"/>
    </source>
</evidence>
<evidence type="ECO:0000313" key="2">
    <source>
        <dbReference type="Proteomes" id="UP001499978"/>
    </source>
</evidence>
<accession>A0ABP6AID1</accession>
<dbReference type="EMBL" id="BAAARY010000004">
    <property type="protein sequence ID" value="GAA2516802.1"/>
    <property type="molecule type" value="Genomic_DNA"/>
</dbReference>
<comment type="caution">
    <text evidence="1">The sequence shown here is derived from an EMBL/GenBank/DDBJ whole genome shotgun (WGS) entry which is preliminary data.</text>
</comment>
<proteinExistence type="predicted"/>
<gene>
    <name evidence="1" type="ORF">GCM10010201_11920</name>
</gene>
<dbReference type="Proteomes" id="UP001499978">
    <property type="component" value="Unassembled WGS sequence"/>
</dbReference>
<reference evidence="2" key="1">
    <citation type="journal article" date="2019" name="Int. J. Syst. Evol. Microbiol.">
        <title>The Global Catalogue of Microorganisms (GCM) 10K type strain sequencing project: providing services to taxonomists for standard genome sequencing and annotation.</title>
        <authorList>
            <consortium name="The Broad Institute Genomics Platform"/>
            <consortium name="The Broad Institute Genome Sequencing Center for Infectious Disease"/>
            <person name="Wu L."/>
            <person name="Ma J."/>
        </authorList>
    </citation>
    <scope>NUCLEOTIDE SEQUENCE [LARGE SCALE GENOMIC DNA]</scope>
    <source>
        <strain evidence="2">JCM 3367</strain>
    </source>
</reference>
<keyword evidence="2" id="KW-1185">Reference proteome</keyword>
<dbReference type="RefSeq" id="WP_344169499.1">
    <property type="nucleotide sequence ID" value="NZ_BAAARY010000004.1"/>
</dbReference>
<protein>
    <submittedName>
        <fullName evidence="1">Uncharacterized protein</fullName>
    </submittedName>
</protein>
<sequence>MTPQRTYVIVSLINDVDVTAAGRARAGAVVGRQRSGSADTGGDMSVLATAAGAGRHRIGTPGLRHFGLFEAQLPGSHRAAGEQPRLARRTAAATAAAAVVVSGWYAASGTMTLITVIGG</sequence>